<keyword evidence="5 7" id="KW-1133">Transmembrane helix</keyword>
<feature type="transmembrane region" description="Helical" evidence="7">
    <location>
        <begin position="111"/>
        <end position="129"/>
    </location>
</feature>
<dbReference type="SUPFAM" id="SSF103473">
    <property type="entry name" value="MFS general substrate transporter"/>
    <property type="match status" value="1"/>
</dbReference>
<comment type="subcellular location">
    <subcellularLocation>
        <location evidence="1">Cell membrane</location>
        <topology evidence="1">Multi-pass membrane protein</topology>
    </subcellularLocation>
</comment>
<dbReference type="RefSeq" id="WP_084045457.1">
    <property type="nucleotide sequence ID" value="NZ_FWWU01000003.1"/>
</dbReference>
<dbReference type="STRING" id="695939.SAMN00790413_05841"/>
<feature type="transmembrane region" description="Helical" evidence="7">
    <location>
        <begin position="265"/>
        <end position="283"/>
    </location>
</feature>
<feature type="transmembrane region" description="Helical" evidence="7">
    <location>
        <begin position="318"/>
        <end position="336"/>
    </location>
</feature>
<feature type="transmembrane region" description="Helical" evidence="7">
    <location>
        <begin position="229"/>
        <end position="253"/>
    </location>
</feature>
<name>A0A1W1UEK9_9DEIO</name>
<sequence length="420" mass="43614">MTQLLPPADTSNRAVLRLPEFRAMLLATVCSTLAGRAVALTVAYQLYQLTKNPLTLGILGLVEAIPALSLALLGGVVADRNDRRRILLLTTGLEVLCAALFFLYVPRAASLGPVPILALIFLLGTARGFSEPALPAFEAQVVPRELLLRASAWQSSAWQAAAIIGPALGGVLYAGVGAEGSYLFATVLYALALGCLAYVKAKPRPAFTPGEPVWDSVKAGLAFVMQRQVLVGSMALDLFSVLFGGAVALLPVFSSDILKVGPQGLGVLAAAPSIGALAVMLYATRRPPGANAGRTLLLAVGGFGVCMVIFGLSRNFALSVAALVFAGLFDGISMVIRKATLRLKAPDHMRGRVSAVSSMFIGASNELGAFESGLAASWLGTARSVWAGGIVTLLVVAATAFLAPELRAMDLGDVVEDQPG</sequence>
<feature type="transmembrane region" description="Helical" evidence="7">
    <location>
        <begin position="23"/>
        <end position="47"/>
    </location>
</feature>
<dbReference type="InterPro" id="IPR020846">
    <property type="entry name" value="MFS_dom"/>
</dbReference>
<evidence type="ECO:0000256" key="4">
    <source>
        <dbReference type="ARBA" id="ARBA00022692"/>
    </source>
</evidence>
<dbReference type="PANTHER" id="PTHR23513:SF9">
    <property type="entry name" value="ENTEROBACTIN EXPORTER ENTS"/>
    <property type="match status" value="1"/>
</dbReference>
<feature type="transmembrane region" description="Helical" evidence="7">
    <location>
        <begin position="86"/>
        <end position="105"/>
    </location>
</feature>
<protein>
    <submittedName>
        <fullName evidence="9">Predicted arabinose efflux permease, MFS family</fullName>
    </submittedName>
</protein>
<dbReference type="CDD" id="cd06173">
    <property type="entry name" value="MFS_MefA_like"/>
    <property type="match status" value="1"/>
</dbReference>
<feature type="transmembrane region" description="Helical" evidence="7">
    <location>
        <begin position="295"/>
        <end position="312"/>
    </location>
</feature>
<evidence type="ECO:0000313" key="9">
    <source>
        <dbReference type="EMBL" id="SMB79224.1"/>
    </source>
</evidence>
<accession>A0A1W1UEK9</accession>
<keyword evidence="6 7" id="KW-0472">Membrane</keyword>
<evidence type="ECO:0000256" key="2">
    <source>
        <dbReference type="ARBA" id="ARBA00022448"/>
    </source>
</evidence>
<feature type="transmembrane region" description="Helical" evidence="7">
    <location>
        <begin position="157"/>
        <end position="176"/>
    </location>
</feature>
<dbReference type="PROSITE" id="PS50850">
    <property type="entry name" value="MFS"/>
    <property type="match status" value="1"/>
</dbReference>
<feature type="transmembrane region" description="Helical" evidence="7">
    <location>
        <begin position="385"/>
        <end position="403"/>
    </location>
</feature>
<proteinExistence type="predicted"/>
<feature type="transmembrane region" description="Helical" evidence="7">
    <location>
        <begin position="182"/>
        <end position="199"/>
    </location>
</feature>
<dbReference type="AlphaFoldDB" id="A0A1W1UEK9"/>
<keyword evidence="4 7" id="KW-0812">Transmembrane</keyword>
<organism evidence="9 10">
    <name type="scientific">Deinococcus hopiensis KR-140</name>
    <dbReference type="NCBI Taxonomy" id="695939"/>
    <lineage>
        <taxon>Bacteria</taxon>
        <taxon>Thermotogati</taxon>
        <taxon>Deinococcota</taxon>
        <taxon>Deinococci</taxon>
        <taxon>Deinococcales</taxon>
        <taxon>Deinococcaceae</taxon>
        <taxon>Deinococcus</taxon>
    </lineage>
</organism>
<evidence type="ECO:0000313" key="10">
    <source>
        <dbReference type="Proteomes" id="UP000192582"/>
    </source>
</evidence>
<dbReference type="InterPro" id="IPR036259">
    <property type="entry name" value="MFS_trans_sf"/>
</dbReference>
<dbReference type="Gene3D" id="1.20.1250.20">
    <property type="entry name" value="MFS general substrate transporter like domains"/>
    <property type="match status" value="2"/>
</dbReference>
<keyword evidence="2" id="KW-0813">Transport</keyword>
<feature type="domain" description="Major facilitator superfamily (MFS) profile" evidence="8">
    <location>
        <begin position="15"/>
        <end position="407"/>
    </location>
</feature>
<evidence type="ECO:0000256" key="3">
    <source>
        <dbReference type="ARBA" id="ARBA00022475"/>
    </source>
</evidence>
<keyword evidence="10" id="KW-1185">Reference proteome</keyword>
<evidence type="ECO:0000256" key="6">
    <source>
        <dbReference type="ARBA" id="ARBA00023136"/>
    </source>
</evidence>
<evidence type="ECO:0000256" key="1">
    <source>
        <dbReference type="ARBA" id="ARBA00004651"/>
    </source>
</evidence>
<dbReference type="Proteomes" id="UP000192582">
    <property type="component" value="Unassembled WGS sequence"/>
</dbReference>
<dbReference type="GO" id="GO:0005886">
    <property type="term" value="C:plasma membrane"/>
    <property type="evidence" value="ECO:0007669"/>
    <property type="project" value="UniProtKB-SubCell"/>
</dbReference>
<dbReference type="PANTHER" id="PTHR23513">
    <property type="entry name" value="INTEGRAL MEMBRANE EFFLUX PROTEIN-RELATED"/>
    <property type="match status" value="1"/>
</dbReference>
<keyword evidence="3" id="KW-1003">Cell membrane</keyword>
<reference evidence="9 10" key="1">
    <citation type="submission" date="2017-04" db="EMBL/GenBank/DDBJ databases">
        <authorList>
            <person name="Afonso C.L."/>
            <person name="Miller P.J."/>
            <person name="Scott M.A."/>
            <person name="Spackman E."/>
            <person name="Goraichik I."/>
            <person name="Dimitrov K.M."/>
            <person name="Suarez D.L."/>
            <person name="Swayne D.E."/>
        </authorList>
    </citation>
    <scope>NUCLEOTIDE SEQUENCE [LARGE SCALE GENOMIC DNA]</scope>
    <source>
        <strain evidence="9 10">KR-140</strain>
    </source>
</reference>
<dbReference type="OrthoDB" id="9775268at2"/>
<evidence type="ECO:0000259" key="8">
    <source>
        <dbReference type="PROSITE" id="PS50850"/>
    </source>
</evidence>
<dbReference type="Pfam" id="PF05977">
    <property type="entry name" value="MFS_3"/>
    <property type="match status" value="1"/>
</dbReference>
<evidence type="ECO:0000256" key="7">
    <source>
        <dbReference type="SAM" id="Phobius"/>
    </source>
</evidence>
<feature type="transmembrane region" description="Helical" evidence="7">
    <location>
        <begin position="53"/>
        <end position="74"/>
    </location>
</feature>
<dbReference type="InterPro" id="IPR010290">
    <property type="entry name" value="TM_effector"/>
</dbReference>
<dbReference type="EMBL" id="FWWU01000003">
    <property type="protein sequence ID" value="SMB79224.1"/>
    <property type="molecule type" value="Genomic_DNA"/>
</dbReference>
<dbReference type="GO" id="GO:0022857">
    <property type="term" value="F:transmembrane transporter activity"/>
    <property type="evidence" value="ECO:0007669"/>
    <property type="project" value="InterPro"/>
</dbReference>
<evidence type="ECO:0000256" key="5">
    <source>
        <dbReference type="ARBA" id="ARBA00022989"/>
    </source>
</evidence>
<gene>
    <name evidence="9" type="ORF">SAMN00790413_05841</name>
</gene>